<feature type="region of interest" description="Disordered" evidence="3">
    <location>
        <begin position="92"/>
        <end position="179"/>
    </location>
</feature>
<dbReference type="GO" id="GO:0009451">
    <property type="term" value="P:RNA modification"/>
    <property type="evidence" value="ECO:0007669"/>
    <property type="project" value="InterPro"/>
</dbReference>
<reference evidence="5 6" key="1">
    <citation type="journal article" date="2022" name="Hortic Res">
        <title>The genome of Dioscorea zingiberensis sheds light on the biosynthesis, origin and evolution of the medicinally important diosgenin saponins.</title>
        <authorList>
            <person name="Li Y."/>
            <person name="Tan C."/>
            <person name="Li Z."/>
            <person name="Guo J."/>
            <person name="Li S."/>
            <person name="Chen X."/>
            <person name="Wang C."/>
            <person name="Dai X."/>
            <person name="Yang H."/>
            <person name="Song W."/>
            <person name="Hou L."/>
            <person name="Xu J."/>
            <person name="Tong Z."/>
            <person name="Xu A."/>
            <person name="Yuan X."/>
            <person name="Wang W."/>
            <person name="Yang Q."/>
            <person name="Chen L."/>
            <person name="Sun Z."/>
            <person name="Wang K."/>
            <person name="Pan B."/>
            <person name="Chen J."/>
            <person name="Bao Y."/>
            <person name="Liu F."/>
            <person name="Qi X."/>
            <person name="Gang D.R."/>
            <person name="Wen J."/>
            <person name="Li J."/>
        </authorList>
    </citation>
    <scope>NUCLEOTIDE SEQUENCE [LARGE SCALE GENOMIC DNA]</scope>
    <source>
        <strain evidence="5">Dzin_1.0</strain>
    </source>
</reference>
<dbReference type="GO" id="GO:0003723">
    <property type="term" value="F:RNA binding"/>
    <property type="evidence" value="ECO:0007669"/>
    <property type="project" value="InterPro"/>
</dbReference>
<sequence length="409" mass="45441">MLKVIARTVGVHQLVLLNFYPFLQKYIKAQQCDVTNLLAAAVQACHDLVPPDVVEPLFRQIVDQFVHDRSRTEAIAVGLNVVKEILPSNAFDDELNTSNDEDGLPQSTLDSGDNIEALCESKENNGNAEDAEEGEAAVSDEEEDDEDADKLMDHTGIISDGYNNDGDMDDDDADRDVDDDADRDAELACASISTNSSPCTLFDEMPIRDLVYWNSMIDGYASLGEMDTARELFEAMLKRNVISWSILIDNYVRFGEPREALRLFQQIFSEGMKPDKVTAVGVITECGQLGALDQGHWVHSFLKKNKIMCDVVVQTMLVVMYMKIVPKVEHYGCVVDLLSRAGRLHEARDIIESMPMKPTSTMWGSFLVACRTHQSVDLAELLVKRLAELGADDSVVSVLMSNIYADEGM</sequence>
<evidence type="ECO:0000313" key="6">
    <source>
        <dbReference type="Proteomes" id="UP001085076"/>
    </source>
</evidence>
<dbReference type="Pfam" id="PF08158">
    <property type="entry name" value="SDA1_HEAT"/>
    <property type="match status" value="1"/>
</dbReference>
<evidence type="ECO:0000256" key="3">
    <source>
        <dbReference type="SAM" id="MobiDB-lite"/>
    </source>
</evidence>
<dbReference type="GO" id="GO:0099402">
    <property type="term" value="P:plant organ development"/>
    <property type="evidence" value="ECO:0007669"/>
    <property type="project" value="UniProtKB-ARBA"/>
</dbReference>
<dbReference type="InterPro" id="IPR012977">
    <property type="entry name" value="SDA1_N"/>
</dbReference>
<organism evidence="5 6">
    <name type="scientific">Dioscorea zingiberensis</name>
    <dbReference type="NCBI Taxonomy" id="325984"/>
    <lineage>
        <taxon>Eukaryota</taxon>
        <taxon>Viridiplantae</taxon>
        <taxon>Streptophyta</taxon>
        <taxon>Embryophyta</taxon>
        <taxon>Tracheophyta</taxon>
        <taxon>Spermatophyta</taxon>
        <taxon>Magnoliopsida</taxon>
        <taxon>Liliopsida</taxon>
        <taxon>Dioscoreales</taxon>
        <taxon>Dioscoreaceae</taxon>
        <taxon>Dioscorea</taxon>
    </lineage>
</organism>
<dbReference type="EMBL" id="JAGGNH010000031">
    <property type="protein sequence ID" value="KAJ0961290.1"/>
    <property type="molecule type" value="Genomic_DNA"/>
</dbReference>
<dbReference type="PROSITE" id="PS51375">
    <property type="entry name" value="PPR"/>
    <property type="match status" value="2"/>
</dbReference>
<feature type="repeat" description="PPR" evidence="2">
    <location>
        <begin position="209"/>
        <end position="239"/>
    </location>
</feature>
<comment type="caution">
    <text evidence="5">The sequence shown here is derived from an EMBL/GenBank/DDBJ whole genome shotgun (WGS) entry which is preliminary data.</text>
</comment>
<dbReference type="Proteomes" id="UP001085076">
    <property type="component" value="Unassembled WGS sequence"/>
</dbReference>
<feature type="compositionally biased region" description="Acidic residues" evidence="3">
    <location>
        <begin position="166"/>
        <end position="179"/>
    </location>
</feature>
<dbReference type="InterPro" id="IPR011990">
    <property type="entry name" value="TPR-like_helical_dom_sf"/>
</dbReference>
<feature type="compositionally biased region" description="Acidic residues" evidence="3">
    <location>
        <begin position="129"/>
        <end position="148"/>
    </location>
</feature>
<keyword evidence="6" id="KW-1185">Reference proteome</keyword>
<name>A0A9D5H2R3_9LILI</name>
<dbReference type="PANTHER" id="PTHR47926">
    <property type="entry name" value="PENTATRICOPEPTIDE REPEAT-CONTAINING PROTEIN"/>
    <property type="match status" value="1"/>
</dbReference>
<dbReference type="InterPro" id="IPR002885">
    <property type="entry name" value="PPR_rpt"/>
</dbReference>
<dbReference type="InterPro" id="IPR046960">
    <property type="entry name" value="PPR_At4g14850-like_plant"/>
</dbReference>
<protein>
    <recommendedName>
        <fullName evidence="4">SDA1 N-terminal domain-containing protein</fullName>
    </recommendedName>
</protein>
<dbReference type="Gene3D" id="1.25.40.10">
    <property type="entry name" value="Tetratricopeptide repeat domain"/>
    <property type="match status" value="2"/>
</dbReference>
<keyword evidence="1" id="KW-0677">Repeat</keyword>
<dbReference type="FunFam" id="1.25.40.10:FF:000158">
    <property type="entry name" value="pentatricopeptide repeat-containing protein At2g33680"/>
    <property type="match status" value="1"/>
</dbReference>
<proteinExistence type="predicted"/>
<dbReference type="OrthoDB" id="2196187at2759"/>
<dbReference type="AlphaFoldDB" id="A0A9D5H2R3"/>
<evidence type="ECO:0000256" key="2">
    <source>
        <dbReference type="PROSITE-ProRule" id="PRU00708"/>
    </source>
</evidence>
<feature type="domain" description="SDA1 N-terminal" evidence="4">
    <location>
        <begin position="1"/>
        <end position="86"/>
    </location>
</feature>
<feature type="compositionally biased region" description="Acidic residues" evidence="3">
    <location>
        <begin position="92"/>
        <end position="103"/>
    </location>
</feature>
<dbReference type="Pfam" id="PF01535">
    <property type="entry name" value="PPR"/>
    <property type="match status" value="3"/>
</dbReference>
<dbReference type="NCBIfam" id="TIGR00756">
    <property type="entry name" value="PPR"/>
    <property type="match status" value="2"/>
</dbReference>
<evidence type="ECO:0000259" key="4">
    <source>
        <dbReference type="Pfam" id="PF08158"/>
    </source>
</evidence>
<evidence type="ECO:0000256" key="1">
    <source>
        <dbReference type="ARBA" id="ARBA00022737"/>
    </source>
</evidence>
<gene>
    <name evidence="5" type="ORF">J5N97_000748</name>
</gene>
<accession>A0A9D5H2R3</accession>
<feature type="repeat" description="PPR" evidence="2">
    <location>
        <begin position="240"/>
        <end position="274"/>
    </location>
</feature>
<evidence type="ECO:0000313" key="5">
    <source>
        <dbReference type="EMBL" id="KAJ0961290.1"/>
    </source>
</evidence>
<dbReference type="PANTHER" id="PTHR47926:SF499">
    <property type="entry name" value="PENTATRICOPEPTIDE REPEAT-CONTAINING PROTEIN"/>
    <property type="match status" value="1"/>
</dbReference>